<dbReference type="Proteomes" id="UP000232875">
    <property type="component" value="Unassembled WGS sequence"/>
</dbReference>
<evidence type="ECO:0000313" key="1">
    <source>
        <dbReference type="EMBL" id="PKI84945.1"/>
    </source>
</evidence>
<dbReference type="EMBL" id="KZ454988">
    <property type="protein sequence ID" value="PKI84945.1"/>
    <property type="molecule type" value="Genomic_DNA"/>
</dbReference>
<sequence length="466" mass="49958">MLCAARAAQVAAAWRADLHALYAERHTQNWRVQECETIHPIIAAARMHGPVAPLFARRGRVARWRRRAPSMPRACTEALVLWAYTGEACAALPKALSTALSLTLDAALALLADDLGEALLHASVPVDCVEFVLLDTPYCGYIDKTVLACRTHKTHVPPMTAAAALVWRSLVCTGSVPAGTAAPATYMEVARVSDAVGPRCAAPYLAARAWESACALADPAPVFRRMLDDPLVAQDPELGGMLVEGLCAFPAHLPHAEALLAMRRMDLDWVVYTLAASHAPATHAYAPLFCAEVSAMLGTRAWRALLSRNDMAVARLVRILVASMNDVNAASLYETLVGDILLADAPPRPSGELEAALEAYSEEIVRYLRVHWVAVRAQYGFDALAPWCVKELADRLEVEAHALRVHCAAPACVVPLGKNASMFAMTTGGLAQDCEKGTERKPGPVSLHAAVVNKHAAQCAAQTGHV</sequence>
<dbReference type="STRING" id="2020962.A0A2N1JEH5"/>
<evidence type="ECO:0000313" key="2">
    <source>
        <dbReference type="Proteomes" id="UP000232875"/>
    </source>
</evidence>
<organism evidence="1 2">
    <name type="scientific">Malassezia vespertilionis</name>
    <dbReference type="NCBI Taxonomy" id="2020962"/>
    <lineage>
        <taxon>Eukaryota</taxon>
        <taxon>Fungi</taxon>
        <taxon>Dikarya</taxon>
        <taxon>Basidiomycota</taxon>
        <taxon>Ustilaginomycotina</taxon>
        <taxon>Malasseziomycetes</taxon>
        <taxon>Malasseziales</taxon>
        <taxon>Malasseziaceae</taxon>
        <taxon>Malassezia</taxon>
    </lineage>
</organism>
<name>A0A2N1JEH5_9BASI</name>
<proteinExistence type="predicted"/>
<keyword evidence="2" id="KW-1185">Reference proteome</keyword>
<reference evidence="1 2" key="1">
    <citation type="submission" date="2017-10" db="EMBL/GenBank/DDBJ databases">
        <title>A novel species of cold-tolerant Malassezia isolated from bats.</title>
        <authorList>
            <person name="Lorch J.M."/>
            <person name="Palmer J.M."/>
            <person name="Vanderwolf K.J."/>
            <person name="Schmidt K.Z."/>
            <person name="Verant M.L."/>
            <person name="Weller T.J."/>
            <person name="Blehert D.S."/>
        </authorList>
    </citation>
    <scope>NUCLEOTIDE SEQUENCE [LARGE SCALE GENOMIC DNA]</scope>
    <source>
        <strain evidence="1 2">NWHC:44797-103</strain>
    </source>
</reference>
<dbReference type="AlphaFoldDB" id="A0A2N1JEH5"/>
<protein>
    <submittedName>
        <fullName evidence="1">Uncharacterized protein</fullName>
    </submittedName>
</protein>
<dbReference type="OrthoDB" id="2130750at2759"/>
<gene>
    <name evidence="1" type="ORF">MVES_000914</name>
</gene>
<accession>A0A2N1JEH5</accession>